<feature type="binding site" evidence="13">
    <location>
        <position position="460"/>
    </location>
    <ligand>
        <name>Zn(2+)</name>
        <dbReference type="ChEBI" id="CHEBI:29105"/>
        <note>catalytic</note>
    </ligand>
</feature>
<dbReference type="InterPro" id="IPR004154">
    <property type="entry name" value="Anticodon-bd"/>
</dbReference>
<dbReference type="Gene3D" id="3.30.980.10">
    <property type="entry name" value="Threonyl-trna Synthetase, Chain A, domain 2"/>
    <property type="match status" value="1"/>
</dbReference>
<dbReference type="InterPro" id="IPR002320">
    <property type="entry name" value="Thr-tRNA-ligase_IIa"/>
</dbReference>
<reference evidence="15 16" key="1">
    <citation type="journal article" date="2015" name="Nature">
        <title>rRNA introns, odd ribosomes, and small enigmatic genomes across a large radiation of phyla.</title>
        <authorList>
            <person name="Brown C.T."/>
            <person name="Hug L.A."/>
            <person name="Thomas B.C."/>
            <person name="Sharon I."/>
            <person name="Castelle C.J."/>
            <person name="Singh A."/>
            <person name="Wilkins M.J."/>
            <person name="Williams K.H."/>
            <person name="Banfield J.F."/>
        </authorList>
    </citation>
    <scope>NUCLEOTIDE SEQUENCE [LARGE SCALE GENOMIC DNA]</scope>
</reference>
<dbReference type="Pfam" id="PF07973">
    <property type="entry name" value="tRNA_SAD"/>
    <property type="match status" value="1"/>
</dbReference>
<dbReference type="Proteomes" id="UP000034236">
    <property type="component" value="Unassembled WGS sequence"/>
</dbReference>
<dbReference type="InterPro" id="IPR036621">
    <property type="entry name" value="Anticodon-bd_dom_sf"/>
</dbReference>
<dbReference type="PRINTS" id="PR01047">
    <property type="entry name" value="TRNASYNTHTHR"/>
</dbReference>
<evidence type="ECO:0000256" key="12">
    <source>
        <dbReference type="ARBA" id="ARBA00049515"/>
    </source>
</evidence>
<dbReference type="InterPro" id="IPR047246">
    <property type="entry name" value="ThrRS_anticodon"/>
</dbReference>
<dbReference type="SUPFAM" id="SSF55681">
    <property type="entry name" value="Class II aaRS and biotin synthetases"/>
    <property type="match status" value="1"/>
</dbReference>
<feature type="binding site" evidence="13">
    <location>
        <position position="278"/>
    </location>
    <ligand>
        <name>Zn(2+)</name>
        <dbReference type="ChEBI" id="CHEBI:29105"/>
        <note>catalytic</note>
    </ligand>
</feature>
<gene>
    <name evidence="13" type="primary">thrS</name>
    <name evidence="15" type="ORF">UU58_C0001G0050</name>
</gene>
<dbReference type="CDD" id="cd00771">
    <property type="entry name" value="ThrRS_core"/>
    <property type="match status" value="1"/>
</dbReference>
<protein>
    <recommendedName>
        <fullName evidence="13">Threonine--tRNA ligase</fullName>
        <ecNumber evidence="13">6.1.1.3</ecNumber>
    </recommendedName>
    <alternativeName>
        <fullName evidence="13">Threonyl-tRNA synthetase</fullName>
        <shortName evidence="13">ThrRS</shortName>
    </alternativeName>
</protein>
<evidence type="ECO:0000256" key="2">
    <source>
        <dbReference type="ARBA" id="ARBA00022490"/>
    </source>
</evidence>
<dbReference type="InterPro" id="IPR002314">
    <property type="entry name" value="aa-tRNA-synt_IIb"/>
</dbReference>
<comment type="catalytic activity">
    <reaction evidence="12 13">
        <text>tRNA(Thr) + L-threonine + ATP = L-threonyl-tRNA(Thr) + AMP + diphosphate + H(+)</text>
        <dbReference type="Rhea" id="RHEA:24624"/>
        <dbReference type="Rhea" id="RHEA-COMP:9670"/>
        <dbReference type="Rhea" id="RHEA-COMP:9704"/>
        <dbReference type="ChEBI" id="CHEBI:15378"/>
        <dbReference type="ChEBI" id="CHEBI:30616"/>
        <dbReference type="ChEBI" id="CHEBI:33019"/>
        <dbReference type="ChEBI" id="CHEBI:57926"/>
        <dbReference type="ChEBI" id="CHEBI:78442"/>
        <dbReference type="ChEBI" id="CHEBI:78534"/>
        <dbReference type="ChEBI" id="CHEBI:456215"/>
        <dbReference type="EC" id="6.1.1.3"/>
    </reaction>
</comment>
<dbReference type="InterPro" id="IPR006195">
    <property type="entry name" value="aa-tRNA-synth_II"/>
</dbReference>
<evidence type="ECO:0000313" key="15">
    <source>
        <dbReference type="EMBL" id="KKS05190.1"/>
    </source>
</evidence>
<comment type="subcellular location">
    <subcellularLocation>
        <location evidence="13">Cytoplasm</location>
    </subcellularLocation>
</comment>
<dbReference type="AlphaFoldDB" id="A0A0G0VWK4"/>
<dbReference type="PROSITE" id="PS50862">
    <property type="entry name" value="AA_TRNA_LIGASE_II"/>
    <property type="match status" value="1"/>
</dbReference>
<keyword evidence="5 13" id="KW-0479">Metal-binding</keyword>
<evidence type="ECO:0000256" key="4">
    <source>
        <dbReference type="ARBA" id="ARBA00022598"/>
    </source>
</evidence>
<evidence type="ECO:0000256" key="11">
    <source>
        <dbReference type="ARBA" id="ARBA00023146"/>
    </source>
</evidence>
<dbReference type="FunFam" id="3.30.980.10:FF:000005">
    <property type="entry name" value="Threonyl-tRNA synthetase, mitochondrial"/>
    <property type="match status" value="1"/>
</dbReference>
<evidence type="ECO:0000256" key="13">
    <source>
        <dbReference type="HAMAP-Rule" id="MF_00184"/>
    </source>
</evidence>
<name>A0A0G0VWK4_9BACT</name>
<dbReference type="Gene3D" id="3.30.930.10">
    <property type="entry name" value="Bira Bifunctional Protein, Domain 2"/>
    <property type="match status" value="1"/>
</dbReference>
<organism evidence="15 16">
    <name type="scientific">Candidatus Nomurabacteria bacterium GW2011_GWA2_41_25</name>
    <dbReference type="NCBI Taxonomy" id="1618736"/>
    <lineage>
        <taxon>Bacteria</taxon>
        <taxon>Candidatus Nomuraibacteriota</taxon>
    </lineage>
</organism>
<keyword evidence="6 13" id="KW-0547">Nucleotide-binding</keyword>
<dbReference type="PATRIC" id="fig|1618736.3.peg.53"/>
<evidence type="ECO:0000256" key="9">
    <source>
        <dbReference type="ARBA" id="ARBA00022884"/>
    </source>
</evidence>
<dbReference type="GO" id="GO:0004829">
    <property type="term" value="F:threonine-tRNA ligase activity"/>
    <property type="evidence" value="ECO:0007669"/>
    <property type="project" value="UniProtKB-UniRule"/>
</dbReference>
<sequence length="591" mass="68291">MEKTEKLGNLRHTLAHLLASAIGEIYKFDKIKLTLGPAIDNGFYYDIDFCGEKMTDADLKKIEDKMRKNLPKWTEWEHKEISKDEALKFFKNEYKAELINEIALRGEKITTYTCGGFTDLCRGGHLAHPSKEIDPDSFKLDRVAGAYWRGDEKNKMLTRIYGLAFETKEELDAYLTQREEAEKRDHRKLGQELDIFIFDDDVGPGLPLWLPNGAVIIEELEKLAKETEEKAGYVRVRTPHIAKESMYKKSGHLPYYADSMYSPMDCEGENYYLKAMNCPHHHKIFAARPKSYRDLPLRLAEYGTVYRYEKSGELFGLMRVRSLSMNDAHIYCSEKQFANEFRAVNEMYLKYFKIFGVEKYIMRFSTHDPKELGKKYVDEPELWLKTEKMVRDVLIESKIPYVEVPNEAAFYGPKIDVQVWSAIGKEFTLATNQVDFAVPKRFDLTFTNKEGKAETPLCIHRAPLGTHERFIGFLIEHYAGIFPLWLSPVQVKVIPVRTNHNEYAKQIFELLKENNIRAELDDSDENLGTKVRDAKNKKMPYWIVIGDKEIEAKKVTLESRLPAQAGDAGQLGQISKEELVAKLVAEVKIKI</sequence>
<dbReference type="NCBIfam" id="TIGR00418">
    <property type="entry name" value="thrS"/>
    <property type="match status" value="1"/>
</dbReference>
<evidence type="ECO:0000256" key="6">
    <source>
        <dbReference type="ARBA" id="ARBA00022741"/>
    </source>
</evidence>
<dbReference type="GO" id="GO:0005524">
    <property type="term" value="F:ATP binding"/>
    <property type="evidence" value="ECO:0007669"/>
    <property type="project" value="UniProtKB-UniRule"/>
</dbReference>
<dbReference type="Gene3D" id="3.40.50.800">
    <property type="entry name" value="Anticodon-binding domain"/>
    <property type="match status" value="1"/>
</dbReference>
<evidence type="ECO:0000256" key="5">
    <source>
        <dbReference type="ARBA" id="ARBA00022723"/>
    </source>
</evidence>
<dbReference type="SMART" id="SM00863">
    <property type="entry name" value="tRNA_SAD"/>
    <property type="match status" value="1"/>
</dbReference>
<evidence type="ECO:0000313" key="16">
    <source>
        <dbReference type="Proteomes" id="UP000034236"/>
    </source>
</evidence>
<dbReference type="GO" id="GO:0046872">
    <property type="term" value="F:metal ion binding"/>
    <property type="evidence" value="ECO:0007669"/>
    <property type="project" value="UniProtKB-KW"/>
</dbReference>
<dbReference type="Pfam" id="PF03129">
    <property type="entry name" value="HGTP_anticodon"/>
    <property type="match status" value="1"/>
</dbReference>
<dbReference type="PANTHER" id="PTHR11451:SF44">
    <property type="entry name" value="THREONINE--TRNA LIGASE, CHLOROPLASTIC_MITOCHONDRIAL 2"/>
    <property type="match status" value="1"/>
</dbReference>
<feature type="domain" description="Aminoacyl-transfer RNA synthetases class-II family profile" evidence="14">
    <location>
        <begin position="211"/>
        <end position="483"/>
    </location>
</feature>
<evidence type="ECO:0000256" key="3">
    <source>
        <dbReference type="ARBA" id="ARBA00022555"/>
    </source>
</evidence>
<dbReference type="HAMAP" id="MF_00184">
    <property type="entry name" value="Thr_tRNA_synth"/>
    <property type="match status" value="1"/>
</dbReference>
<dbReference type="EC" id="6.1.1.3" evidence="13"/>
<keyword evidence="9 13" id="KW-0694">RNA-binding</keyword>
<evidence type="ECO:0000259" key="14">
    <source>
        <dbReference type="PROSITE" id="PS50862"/>
    </source>
</evidence>
<comment type="caution">
    <text evidence="15">The sequence shown here is derived from an EMBL/GenBank/DDBJ whole genome shotgun (WGS) entry which is preliminary data.</text>
</comment>
<dbReference type="GO" id="GO:0000049">
    <property type="term" value="F:tRNA binding"/>
    <property type="evidence" value="ECO:0007669"/>
    <property type="project" value="UniProtKB-KW"/>
</dbReference>
<keyword evidence="2 13" id="KW-0963">Cytoplasm</keyword>
<dbReference type="SUPFAM" id="SSF52954">
    <property type="entry name" value="Class II aaRS ABD-related"/>
    <property type="match status" value="1"/>
</dbReference>
<evidence type="ECO:0000256" key="1">
    <source>
        <dbReference type="ARBA" id="ARBA00008226"/>
    </source>
</evidence>
<dbReference type="InterPro" id="IPR018163">
    <property type="entry name" value="Thr/Ala-tRNA-synth_IIc_edit"/>
</dbReference>
<dbReference type="SUPFAM" id="SSF55186">
    <property type="entry name" value="ThrRS/AlaRS common domain"/>
    <property type="match status" value="1"/>
</dbReference>
<dbReference type="InterPro" id="IPR045864">
    <property type="entry name" value="aa-tRNA-synth_II/BPL/LPL"/>
</dbReference>
<comment type="caution">
    <text evidence="13">Lacks conserved residue(s) required for the propagation of feature annotation.</text>
</comment>
<proteinExistence type="inferred from homology"/>
<evidence type="ECO:0000256" key="10">
    <source>
        <dbReference type="ARBA" id="ARBA00022917"/>
    </source>
</evidence>
<dbReference type="EMBL" id="LCBE01000001">
    <property type="protein sequence ID" value="KKS05190.1"/>
    <property type="molecule type" value="Genomic_DNA"/>
</dbReference>
<comment type="similarity">
    <text evidence="1 13">Belongs to the class-II aminoacyl-tRNA synthetase family.</text>
</comment>
<keyword evidence="8 13" id="KW-0067">ATP-binding</keyword>
<keyword evidence="3 13" id="KW-0820">tRNA-binding</keyword>
<keyword evidence="4 13" id="KW-0436">Ligase</keyword>
<keyword evidence="11 13" id="KW-0030">Aminoacyl-tRNA synthetase</keyword>
<dbReference type="GO" id="GO:0006435">
    <property type="term" value="P:threonyl-tRNA aminoacylation"/>
    <property type="evidence" value="ECO:0007669"/>
    <property type="project" value="UniProtKB-UniRule"/>
</dbReference>
<keyword evidence="10 13" id="KW-0648">Protein biosynthesis</keyword>
<dbReference type="GO" id="GO:0005737">
    <property type="term" value="C:cytoplasm"/>
    <property type="evidence" value="ECO:0007669"/>
    <property type="project" value="UniProtKB-SubCell"/>
</dbReference>
<dbReference type="CDD" id="cd00860">
    <property type="entry name" value="ThrRS_anticodon"/>
    <property type="match status" value="1"/>
</dbReference>
<keyword evidence="7 13" id="KW-0862">Zinc</keyword>
<dbReference type="PANTHER" id="PTHR11451">
    <property type="entry name" value="THREONINE-TRNA LIGASE"/>
    <property type="match status" value="1"/>
</dbReference>
<dbReference type="Gene3D" id="3.30.54.20">
    <property type="match status" value="1"/>
</dbReference>
<evidence type="ECO:0000256" key="8">
    <source>
        <dbReference type="ARBA" id="ARBA00022840"/>
    </source>
</evidence>
<dbReference type="FunFam" id="3.40.50.800:FF:000001">
    <property type="entry name" value="Threonine--tRNA ligase"/>
    <property type="match status" value="1"/>
</dbReference>
<comment type="subunit">
    <text evidence="13">Homodimer.</text>
</comment>
<comment type="cofactor">
    <cofactor evidence="13">
        <name>Zn(2+)</name>
        <dbReference type="ChEBI" id="CHEBI:29105"/>
    </cofactor>
    <text evidence="13">Binds 1 zinc ion per subunit.</text>
</comment>
<dbReference type="InterPro" id="IPR033728">
    <property type="entry name" value="ThrRS_core"/>
</dbReference>
<feature type="binding site" evidence="13">
    <location>
        <position position="329"/>
    </location>
    <ligand>
        <name>Zn(2+)</name>
        <dbReference type="ChEBI" id="CHEBI:29105"/>
        <note>catalytic</note>
    </ligand>
</feature>
<accession>A0A0G0VWK4</accession>
<dbReference type="Pfam" id="PF00587">
    <property type="entry name" value="tRNA-synt_2b"/>
    <property type="match status" value="1"/>
</dbReference>
<dbReference type="FunFam" id="3.30.930.10:FF:000002">
    <property type="entry name" value="Threonine--tRNA ligase"/>
    <property type="match status" value="1"/>
</dbReference>
<evidence type="ECO:0000256" key="7">
    <source>
        <dbReference type="ARBA" id="ARBA00022833"/>
    </source>
</evidence>
<dbReference type="InterPro" id="IPR012947">
    <property type="entry name" value="tRNA_SAD"/>
</dbReference>